<reference evidence="1" key="1">
    <citation type="submission" date="2020-07" db="EMBL/GenBank/DDBJ databases">
        <authorList>
            <person name="Nieuwenhuis M."/>
            <person name="Van De Peppel L.J.J."/>
        </authorList>
    </citation>
    <scope>NUCLEOTIDE SEQUENCE</scope>
    <source>
        <strain evidence="1">AP01</strain>
        <tissue evidence="1">Mycelium</tissue>
    </source>
</reference>
<dbReference type="EMBL" id="JABCKV010000151">
    <property type="protein sequence ID" value="KAG5642849.1"/>
    <property type="molecule type" value="Genomic_DNA"/>
</dbReference>
<evidence type="ECO:0000313" key="1">
    <source>
        <dbReference type="EMBL" id="KAG5642849.1"/>
    </source>
</evidence>
<comment type="caution">
    <text evidence="1">The sequence shown here is derived from an EMBL/GenBank/DDBJ whole genome shotgun (WGS) entry which is preliminary data.</text>
</comment>
<dbReference type="InterPro" id="IPR021848">
    <property type="entry name" value="HODM_asu-like"/>
</dbReference>
<reference evidence="1" key="2">
    <citation type="submission" date="2021-10" db="EMBL/GenBank/DDBJ databases">
        <title>Phylogenomics reveals ancestral predisposition of the termite-cultivated fungus Termitomyces towards a domesticated lifestyle.</title>
        <authorList>
            <person name="Auxier B."/>
            <person name="Grum-Grzhimaylo A."/>
            <person name="Cardenas M.E."/>
            <person name="Lodge J.D."/>
            <person name="Laessoe T."/>
            <person name="Pedersen O."/>
            <person name="Smith M.E."/>
            <person name="Kuyper T.W."/>
            <person name="Franco-Molano E.A."/>
            <person name="Baroni T.J."/>
            <person name="Aanen D.K."/>
        </authorList>
    </citation>
    <scope>NUCLEOTIDE SEQUENCE</scope>
    <source>
        <strain evidence="1">AP01</strain>
        <tissue evidence="1">Mycelium</tissue>
    </source>
</reference>
<dbReference type="Proteomes" id="UP000775547">
    <property type="component" value="Unassembled WGS sequence"/>
</dbReference>
<gene>
    <name evidence="1" type="ORF">DXG03_002026</name>
</gene>
<keyword evidence="2" id="KW-1185">Reference proteome</keyword>
<dbReference type="AlphaFoldDB" id="A0A9P7G2T1"/>
<organism evidence="1 2">
    <name type="scientific">Asterophora parasitica</name>
    <dbReference type="NCBI Taxonomy" id="117018"/>
    <lineage>
        <taxon>Eukaryota</taxon>
        <taxon>Fungi</taxon>
        <taxon>Dikarya</taxon>
        <taxon>Basidiomycota</taxon>
        <taxon>Agaricomycotina</taxon>
        <taxon>Agaricomycetes</taxon>
        <taxon>Agaricomycetidae</taxon>
        <taxon>Agaricales</taxon>
        <taxon>Tricholomatineae</taxon>
        <taxon>Lyophyllaceae</taxon>
        <taxon>Asterophora</taxon>
    </lineage>
</organism>
<dbReference type="OrthoDB" id="5043642at2759"/>
<evidence type="ECO:0000313" key="2">
    <source>
        <dbReference type="Proteomes" id="UP000775547"/>
    </source>
</evidence>
<sequence length="394" mass="45143">MISLQPSFFPATLAGFVLYTIYKLFFVKQPPPDYFKLSGVPRPTPRWDFDIDKAKARPYRPFRWEYNQTMSLEKLDPDYWLELESTYRARIAQRKALYAQHGPSILAALPGTHNACVELAEMVIQFLCVRYPRHFHLTPSGVFHNHILGTHSPVPVLDSAAEDTGLEALKLIFEHVPEDFLVMQRDAATGLYVLRGGIACSALGWTLGEKLGQPLHEVHTNVPDYKEKMQFSIDRYFTKLACDKPIQRGAWSLEIGQPLFAPPGDAAFFGLRNAPPPTLAIEDVFLRVDWQILRRLPVSDAIVFNYKALFTPATALRDEPYIPRLLAKIMRDMKPSLKEYKGTGHVEHCVLPKLDEWAREQEEKGWVPRDWKERTLNEDPFFPGWNDNVAPHTS</sequence>
<name>A0A9P7G2T1_9AGAR</name>
<dbReference type="Pfam" id="PF11927">
    <property type="entry name" value="HODM_asu-like"/>
    <property type="match status" value="1"/>
</dbReference>
<protein>
    <submittedName>
        <fullName evidence="1">Uncharacterized protein</fullName>
    </submittedName>
</protein>
<proteinExistence type="predicted"/>
<accession>A0A9P7G2T1</accession>